<gene>
    <name evidence="3" type="ORF">IMSHALPRED_008189</name>
</gene>
<evidence type="ECO:0000259" key="2">
    <source>
        <dbReference type="PROSITE" id="PS51299"/>
    </source>
</evidence>
<dbReference type="InterPro" id="IPR051642">
    <property type="entry name" value="SWI6-like"/>
</dbReference>
<dbReference type="InterPro" id="IPR036887">
    <property type="entry name" value="HTH_APSES_sf"/>
</dbReference>
<evidence type="ECO:0000313" key="3">
    <source>
        <dbReference type="EMBL" id="CAF9930479.1"/>
    </source>
</evidence>
<organism evidence="3 4">
    <name type="scientific">Imshaugia aleurites</name>
    <dbReference type="NCBI Taxonomy" id="172621"/>
    <lineage>
        <taxon>Eukaryota</taxon>
        <taxon>Fungi</taxon>
        <taxon>Dikarya</taxon>
        <taxon>Ascomycota</taxon>
        <taxon>Pezizomycotina</taxon>
        <taxon>Lecanoromycetes</taxon>
        <taxon>OSLEUM clade</taxon>
        <taxon>Lecanoromycetidae</taxon>
        <taxon>Lecanorales</taxon>
        <taxon>Lecanorineae</taxon>
        <taxon>Parmeliaceae</taxon>
        <taxon>Imshaugia</taxon>
    </lineage>
</organism>
<feature type="region of interest" description="Disordered" evidence="1">
    <location>
        <begin position="268"/>
        <end position="314"/>
    </location>
</feature>
<accession>A0A8H3FWE8</accession>
<dbReference type="PANTHER" id="PTHR43828">
    <property type="entry name" value="ASPARAGINASE"/>
    <property type="match status" value="1"/>
</dbReference>
<feature type="domain" description="HTH APSES-type" evidence="2">
    <location>
        <begin position="102"/>
        <end position="223"/>
    </location>
</feature>
<dbReference type="InterPro" id="IPR003163">
    <property type="entry name" value="Tscrpt_reg_HTH_APSES-type"/>
</dbReference>
<proteinExistence type="predicted"/>
<comment type="caution">
    <text evidence="3">The sequence shown here is derived from an EMBL/GenBank/DDBJ whole genome shotgun (WGS) entry which is preliminary data.</text>
</comment>
<protein>
    <recommendedName>
        <fullName evidence="2">HTH APSES-type domain-containing protein</fullName>
    </recommendedName>
</protein>
<dbReference type="PROSITE" id="PS51299">
    <property type="entry name" value="HTH_APSES"/>
    <property type="match status" value="1"/>
</dbReference>
<dbReference type="PANTHER" id="PTHR43828:SF5">
    <property type="entry name" value="TRANSCRIPTIONAL REPRESSOR XBP1"/>
    <property type="match status" value="1"/>
</dbReference>
<dbReference type="OrthoDB" id="5562739at2759"/>
<evidence type="ECO:0000313" key="4">
    <source>
        <dbReference type="Proteomes" id="UP000664534"/>
    </source>
</evidence>
<dbReference type="GO" id="GO:0030907">
    <property type="term" value="C:MBF transcription complex"/>
    <property type="evidence" value="ECO:0007669"/>
    <property type="project" value="TreeGrafter"/>
</dbReference>
<dbReference type="EMBL" id="CAJPDT010000057">
    <property type="protein sequence ID" value="CAF9930479.1"/>
    <property type="molecule type" value="Genomic_DNA"/>
</dbReference>
<feature type="compositionally biased region" description="Low complexity" evidence="1">
    <location>
        <begin position="31"/>
        <end position="50"/>
    </location>
</feature>
<feature type="region of interest" description="Disordered" evidence="1">
    <location>
        <begin position="331"/>
        <end position="390"/>
    </location>
</feature>
<keyword evidence="4" id="KW-1185">Reference proteome</keyword>
<feature type="compositionally biased region" description="Basic and acidic residues" evidence="1">
    <location>
        <begin position="362"/>
        <end position="371"/>
    </location>
</feature>
<sequence>MVSVASLLNPAPPSFERFLEDPSSAVKEYPKQSSPASAPPKKQKMSKAAATFVKGKPKGEVNYPPYEIQDEATAAEHAKFQVQPIGRIGEYPKRIPYNSEKKSFQQKTGMDGFEVYQYTFKMPDDARDKDAHTVMWDYNVGLVRVTSFFKSLKHTKTMPARVMSANPGLRDVSHSITGGSISAQGYWVPFEAAKAVAARFCYEIRYVLVPVFGPDFVSMCKKPGNKGFLDLGVHTSIIQRCIEAATANQVQSRESSVAVSPRTSVACDISPRWKPKPLRPKSTKTMDAESGYGTDSERSEKYPGSPDSPRSIEWTPVNSPRSAYQETYPFFQQPPRNITSTPRDLDTPAASHRKRVTNAKRGISEIEKAEGENSSGHSSIDAPGSPKRRKILTVVTPEIGAAYTLMELNMADATLGRGKPLKRRRASA</sequence>
<feature type="compositionally biased region" description="Basic residues" evidence="1">
    <location>
        <begin position="273"/>
        <end position="282"/>
    </location>
</feature>
<name>A0A8H3FWE8_9LECA</name>
<dbReference type="AlphaFoldDB" id="A0A8H3FWE8"/>
<evidence type="ECO:0000256" key="1">
    <source>
        <dbReference type="SAM" id="MobiDB-lite"/>
    </source>
</evidence>
<dbReference type="GO" id="GO:0033309">
    <property type="term" value="C:SBF transcription complex"/>
    <property type="evidence" value="ECO:0007669"/>
    <property type="project" value="TreeGrafter"/>
</dbReference>
<feature type="region of interest" description="Disordered" evidence="1">
    <location>
        <begin position="1"/>
        <end position="50"/>
    </location>
</feature>
<dbReference type="Proteomes" id="UP000664534">
    <property type="component" value="Unassembled WGS sequence"/>
</dbReference>
<dbReference type="GO" id="GO:0003677">
    <property type="term" value="F:DNA binding"/>
    <property type="evidence" value="ECO:0007669"/>
    <property type="project" value="InterPro"/>
</dbReference>
<reference evidence="3" key="1">
    <citation type="submission" date="2021-03" db="EMBL/GenBank/DDBJ databases">
        <authorList>
            <person name="Tagirdzhanova G."/>
        </authorList>
    </citation>
    <scope>NUCLEOTIDE SEQUENCE</scope>
</reference>
<dbReference type="GO" id="GO:0000981">
    <property type="term" value="F:DNA-binding transcription factor activity, RNA polymerase II-specific"/>
    <property type="evidence" value="ECO:0007669"/>
    <property type="project" value="UniProtKB-ARBA"/>
</dbReference>
<dbReference type="Gene3D" id="3.10.260.10">
    <property type="entry name" value="Transcription regulator HTH, APSES-type DNA-binding domain"/>
    <property type="match status" value="1"/>
</dbReference>
<dbReference type="SUPFAM" id="SSF54616">
    <property type="entry name" value="DNA-binding domain of Mlu1-box binding protein MBP1"/>
    <property type="match status" value="1"/>
</dbReference>